<dbReference type="EMBL" id="JBHDIY010000002">
    <property type="protein sequence ID" value="MFL4468920.1"/>
    <property type="molecule type" value="Genomic_DNA"/>
</dbReference>
<organism evidence="3 4">
    <name type="scientific">Tateyamaria armeniaca</name>
    <dbReference type="NCBI Taxonomy" id="2518930"/>
    <lineage>
        <taxon>Bacteria</taxon>
        <taxon>Pseudomonadati</taxon>
        <taxon>Pseudomonadota</taxon>
        <taxon>Alphaproteobacteria</taxon>
        <taxon>Rhodobacterales</taxon>
        <taxon>Roseobacteraceae</taxon>
        <taxon>Tateyamaria</taxon>
    </lineage>
</organism>
<dbReference type="InterPro" id="IPR013424">
    <property type="entry name" value="Ice-binding_C"/>
</dbReference>
<evidence type="ECO:0000313" key="4">
    <source>
        <dbReference type="Proteomes" id="UP001627408"/>
    </source>
</evidence>
<feature type="domain" description="Ice-binding protein C-terminal" evidence="2">
    <location>
        <begin position="178"/>
        <end position="202"/>
    </location>
</feature>
<comment type="caution">
    <text evidence="3">The sequence shown here is derived from an EMBL/GenBank/DDBJ whole genome shotgun (WGS) entry which is preliminary data.</text>
</comment>
<evidence type="ECO:0000259" key="2">
    <source>
        <dbReference type="Pfam" id="PF07589"/>
    </source>
</evidence>
<feature type="signal peptide" evidence="1">
    <location>
        <begin position="1"/>
        <end position="20"/>
    </location>
</feature>
<dbReference type="Proteomes" id="UP001627408">
    <property type="component" value="Unassembled WGS sequence"/>
</dbReference>
<dbReference type="RefSeq" id="WP_407590668.1">
    <property type="nucleotide sequence ID" value="NZ_JBHDIY010000002.1"/>
</dbReference>
<reference evidence="3 4" key="1">
    <citation type="submission" date="2024-08" db="EMBL/GenBank/DDBJ databases">
        <title>Tateyamaria sp. nov., isolated from marine algae.</title>
        <authorList>
            <person name="Choi B.J."/>
            <person name="Kim J.M."/>
            <person name="Lee J.K."/>
            <person name="Choi D.G."/>
            <person name="Bayburt H."/>
            <person name="Baek J.H."/>
            <person name="Han D.M."/>
            <person name="Jeon C.O."/>
        </authorList>
    </citation>
    <scope>NUCLEOTIDE SEQUENCE [LARGE SCALE GENOMIC DNA]</scope>
    <source>
        <strain evidence="3 4">KMU-156</strain>
    </source>
</reference>
<proteinExistence type="predicted"/>
<evidence type="ECO:0000313" key="3">
    <source>
        <dbReference type="EMBL" id="MFL4468920.1"/>
    </source>
</evidence>
<protein>
    <submittedName>
        <fullName evidence="3">VPLPA-CTERM sorting domain-containing protein</fullName>
    </submittedName>
</protein>
<keyword evidence="4" id="KW-1185">Reference proteome</keyword>
<gene>
    <name evidence="3" type="ORF">ACERZ8_03180</name>
</gene>
<name>A0ABW8UPV6_9RHOB</name>
<evidence type="ECO:0000256" key="1">
    <source>
        <dbReference type="SAM" id="SignalP"/>
    </source>
</evidence>
<dbReference type="InterPro" id="IPR022472">
    <property type="entry name" value="VPLPA-CTERM"/>
</dbReference>
<sequence length="204" mass="20563">MKYIAISALVALIGASAATANTVTVLESNAPVGNYANALGASGNNLGAAPSGTTASNVIGTLSCRAASVCVGGRADPIDAFYFEVSANQQITELSISGTLTGTQALQFIINDVTTSTVSNLFTGTIAPSGALQILSTTGTPIGPGIYNVGLGFFGDLQTVNDFSYAYTISSTIVETSPVPLPASLPLALAGLGALGLMRRRKRA</sequence>
<dbReference type="Pfam" id="PF07589">
    <property type="entry name" value="PEP-CTERM"/>
    <property type="match status" value="1"/>
</dbReference>
<accession>A0ABW8UPV6</accession>
<dbReference type="NCBIfam" id="TIGR03370">
    <property type="entry name" value="VPLPA-CTERM"/>
    <property type="match status" value="1"/>
</dbReference>
<feature type="chain" id="PRO_5047189105" evidence="1">
    <location>
        <begin position="21"/>
        <end position="204"/>
    </location>
</feature>
<keyword evidence="1" id="KW-0732">Signal</keyword>